<evidence type="ECO:0000313" key="3">
    <source>
        <dbReference type="Proteomes" id="UP001630127"/>
    </source>
</evidence>
<feature type="domain" description="RNase H type-1" evidence="1">
    <location>
        <begin position="44"/>
        <end position="115"/>
    </location>
</feature>
<dbReference type="InterPro" id="IPR036397">
    <property type="entry name" value="RNaseH_sf"/>
</dbReference>
<dbReference type="SUPFAM" id="SSF53098">
    <property type="entry name" value="Ribonuclease H-like"/>
    <property type="match status" value="1"/>
</dbReference>
<reference evidence="2 3" key="1">
    <citation type="submission" date="2024-11" db="EMBL/GenBank/DDBJ databases">
        <title>A near-complete genome assembly of Cinchona calisaya.</title>
        <authorList>
            <person name="Lian D.C."/>
            <person name="Zhao X.W."/>
            <person name="Wei L."/>
        </authorList>
    </citation>
    <scope>NUCLEOTIDE SEQUENCE [LARGE SCALE GENOMIC DNA]</scope>
    <source>
        <tissue evidence="2">Nenye</tissue>
    </source>
</reference>
<dbReference type="InterPro" id="IPR002156">
    <property type="entry name" value="RNaseH_domain"/>
</dbReference>
<comment type="caution">
    <text evidence="2">The sequence shown here is derived from an EMBL/GenBank/DDBJ whole genome shotgun (WGS) entry which is preliminary data.</text>
</comment>
<dbReference type="InterPro" id="IPR012337">
    <property type="entry name" value="RNaseH-like_sf"/>
</dbReference>
<keyword evidence="3" id="KW-1185">Reference proteome</keyword>
<dbReference type="AlphaFoldDB" id="A0ABD2Z4J1"/>
<accession>A0ABD2Z4J1</accession>
<dbReference type="EMBL" id="JBJUIK010000011">
    <property type="protein sequence ID" value="KAL3513307.1"/>
    <property type="molecule type" value="Genomic_DNA"/>
</dbReference>
<dbReference type="Pfam" id="PF13456">
    <property type="entry name" value="RVT_3"/>
    <property type="match status" value="1"/>
</dbReference>
<dbReference type="PANTHER" id="PTHR47723:SF19">
    <property type="entry name" value="POLYNUCLEOTIDYL TRANSFERASE, RIBONUCLEASE H-LIKE SUPERFAMILY PROTEIN"/>
    <property type="match status" value="1"/>
</dbReference>
<protein>
    <recommendedName>
        <fullName evidence="1">RNase H type-1 domain-containing protein</fullName>
    </recommendedName>
</protein>
<dbReference type="InterPro" id="IPR044730">
    <property type="entry name" value="RNase_H-like_dom_plant"/>
</dbReference>
<evidence type="ECO:0000259" key="1">
    <source>
        <dbReference type="Pfam" id="PF13456"/>
    </source>
</evidence>
<dbReference type="Proteomes" id="UP001630127">
    <property type="component" value="Unassembled WGS sequence"/>
</dbReference>
<organism evidence="2 3">
    <name type="scientific">Cinchona calisaya</name>
    <dbReference type="NCBI Taxonomy" id="153742"/>
    <lineage>
        <taxon>Eukaryota</taxon>
        <taxon>Viridiplantae</taxon>
        <taxon>Streptophyta</taxon>
        <taxon>Embryophyta</taxon>
        <taxon>Tracheophyta</taxon>
        <taxon>Spermatophyta</taxon>
        <taxon>Magnoliopsida</taxon>
        <taxon>eudicotyledons</taxon>
        <taxon>Gunneridae</taxon>
        <taxon>Pentapetalae</taxon>
        <taxon>asterids</taxon>
        <taxon>lamiids</taxon>
        <taxon>Gentianales</taxon>
        <taxon>Rubiaceae</taxon>
        <taxon>Cinchonoideae</taxon>
        <taxon>Cinchoneae</taxon>
        <taxon>Cinchona</taxon>
    </lineage>
</organism>
<gene>
    <name evidence="2" type="ORF">ACH5RR_026024</name>
</gene>
<dbReference type="PANTHER" id="PTHR47723">
    <property type="entry name" value="OS05G0353850 PROTEIN"/>
    <property type="match status" value="1"/>
</dbReference>
<sequence>MDSLASWGITCLPLRHNNRVPCSITWPLPTFSFYKLNTDESSWGNSRAAEGGGIIRTSMGIPMAGFVLCFGFASNIVVESLALLEGIRLYLDEHLSPIIVETDSQILSDMIPGKAQVS</sequence>
<dbReference type="InterPro" id="IPR053151">
    <property type="entry name" value="RNase_H-like"/>
</dbReference>
<proteinExistence type="predicted"/>
<dbReference type="CDD" id="cd06222">
    <property type="entry name" value="RNase_H_like"/>
    <property type="match status" value="1"/>
</dbReference>
<evidence type="ECO:0000313" key="2">
    <source>
        <dbReference type="EMBL" id="KAL3513307.1"/>
    </source>
</evidence>
<name>A0ABD2Z4J1_9GENT</name>
<dbReference type="Gene3D" id="3.30.420.10">
    <property type="entry name" value="Ribonuclease H-like superfamily/Ribonuclease H"/>
    <property type="match status" value="1"/>
</dbReference>